<feature type="compositionally biased region" description="Basic and acidic residues" evidence="1">
    <location>
        <begin position="67"/>
        <end position="76"/>
    </location>
</feature>
<reference evidence="2 3" key="1">
    <citation type="submission" date="2021-06" db="EMBL/GenBank/DDBJ databases">
        <title>Caerostris darwini draft genome.</title>
        <authorList>
            <person name="Kono N."/>
            <person name="Arakawa K."/>
        </authorList>
    </citation>
    <scope>NUCLEOTIDE SEQUENCE [LARGE SCALE GENOMIC DNA]</scope>
</reference>
<comment type="caution">
    <text evidence="2">The sequence shown here is derived from an EMBL/GenBank/DDBJ whole genome shotgun (WGS) entry which is preliminary data.</text>
</comment>
<sequence>MTEANKHLAAELNFHAPSYPSQCQPKIPNHSFPDKVISKGRTFPGTACNHVFLKLFLINLYASHLDKKHDGGEKTSRGGTQIPRPIVSLSVSSEDPEPFFPR</sequence>
<dbReference type="EMBL" id="BPLQ01011456">
    <property type="protein sequence ID" value="GIY58099.1"/>
    <property type="molecule type" value="Genomic_DNA"/>
</dbReference>
<evidence type="ECO:0000313" key="3">
    <source>
        <dbReference type="Proteomes" id="UP001054837"/>
    </source>
</evidence>
<proteinExistence type="predicted"/>
<gene>
    <name evidence="2" type="ORF">CDAR_109581</name>
</gene>
<protein>
    <submittedName>
        <fullName evidence="2">Uncharacterized protein</fullName>
    </submittedName>
</protein>
<organism evidence="2 3">
    <name type="scientific">Caerostris darwini</name>
    <dbReference type="NCBI Taxonomy" id="1538125"/>
    <lineage>
        <taxon>Eukaryota</taxon>
        <taxon>Metazoa</taxon>
        <taxon>Ecdysozoa</taxon>
        <taxon>Arthropoda</taxon>
        <taxon>Chelicerata</taxon>
        <taxon>Arachnida</taxon>
        <taxon>Araneae</taxon>
        <taxon>Araneomorphae</taxon>
        <taxon>Entelegynae</taxon>
        <taxon>Araneoidea</taxon>
        <taxon>Araneidae</taxon>
        <taxon>Caerostris</taxon>
    </lineage>
</organism>
<name>A0AAV4UKI4_9ARAC</name>
<dbReference type="Proteomes" id="UP001054837">
    <property type="component" value="Unassembled WGS sequence"/>
</dbReference>
<keyword evidence="3" id="KW-1185">Reference proteome</keyword>
<feature type="region of interest" description="Disordered" evidence="1">
    <location>
        <begin position="67"/>
        <end position="102"/>
    </location>
</feature>
<accession>A0AAV4UKI4</accession>
<dbReference type="AlphaFoldDB" id="A0AAV4UKI4"/>
<evidence type="ECO:0000256" key="1">
    <source>
        <dbReference type="SAM" id="MobiDB-lite"/>
    </source>
</evidence>
<evidence type="ECO:0000313" key="2">
    <source>
        <dbReference type="EMBL" id="GIY58099.1"/>
    </source>
</evidence>